<proteinExistence type="predicted"/>
<dbReference type="Proteomes" id="UP000179769">
    <property type="component" value="Unassembled WGS sequence"/>
</dbReference>
<dbReference type="AlphaFoldDB" id="A0A1S1QEU5"/>
<dbReference type="OrthoDB" id="9804380at2"/>
<evidence type="ECO:0000313" key="2">
    <source>
        <dbReference type="Proteomes" id="UP000179769"/>
    </source>
</evidence>
<evidence type="ECO:0000313" key="1">
    <source>
        <dbReference type="EMBL" id="OHV32510.1"/>
    </source>
</evidence>
<name>A0A1S1QEU5_9ACTN</name>
<organism evidence="1 2">
    <name type="scientific">Parafrankia soli</name>
    <dbReference type="NCBI Taxonomy" id="2599596"/>
    <lineage>
        <taxon>Bacteria</taxon>
        <taxon>Bacillati</taxon>
        <taxon>Actinomycetota</taxon>
        <taxon>Actinomycetes</taxon>
        <taxon>Frankiales</taxon>
        <taxon>Frankiaceae</taxon>
        <taxon>Parafrankia</taxon>
    </lineage>
</organism>
<comment type="caution">
    <text evidence="1">The sequence shown here is derived from an EMBL/GenBank/DDBJ whole genome shotgun (WGS) entry which is preliminary data.</text>
</comment>
<protein>
    <submittedName>
        <fullName evidence="1">Uncharacterized protein</fullName>
    </submittedName>
</protein>
<keyword evidence="2" id="KW-1185">Reference proteome</keyword>
<dbReference type="RefSeq" id="WP_071062465.1">
    <property type="nucleotide sequence ID" value="NZ_MAXA01000156.1"/>
</dbReference>
<reference evidence="2" key="1">
    <citation type="submission" date="2016-07" db="EMBL/GenBank/DDBJ databases">
        <title>Frankia sp. NRRL B-16219 Genome sequencing.</title>
        <authorList>
            <person name="Ghodhbane-Gtari F."/>
            <person name="Swanson E."/>
            <person name="Gueddou A."/>
            <person name="Louati M."/>
            <person name="Nouioui I."/>
            <person name="Hezbri K."/>
            <person name="Abebe-Akele F."/>
            <person name="Simpson S."/>
            <person name="Morris K."/>
            <person name="Thomas K."/>
            <person name="Gtari M."/>
            <person name="Tisa L.S."/>
        </authorList>
    </citation>
    <scope>NUCLEOTIDE SEQUENCE [LARGE SCALE GENOMIC DNA]</scope>
    <source>
        <strain evidence="2">NRRL B-16219</strain>
    </source>
</reference>
<dbReference type="EMBL" id="MAXA01000156">
    <property type="protein sequence ID" value="OHV32510.1"/>
    <property type="molecule type" value="Genomic_DNA"/>
</dbReference>
<sequence length="323" mass="34717">MSPQSVREPWAPDIAAVRRLHRQEPVCRTAVNTTGVINLRGAVSVVAAFDPMAAAETTDVHACAAWAEVLRTLPGRLQLTVRRPARPRYLHHSFPADRRVFLTCYEPSRLWPGSRARAATAVCHRLEQAVRLLDTAALPAQVLDTAALSCLLGVPADPDDTLPPAADIDHERRPGGFVDGGLIEVGDVYATTIAITDHPSDGDLWAVRMEGLLAYPDRFDLALHLTPVKPGWLRVGLYLTVYAPTPNLLAEAQDAVTCHADSVGFSIHPRRIRPTPGWVSTLPLGLDLLGIGQTISVDALAAGLTSASATAGTVREGLGSRRR</sequence>
<accession>A0A1S1QEU5</accession>
<gene>
    <name evidence="1" type="ORF">BBK14_33800</name>
</gene>